<keyword evidence="3" id="KW-1185">Reference proteome</keyword>
<dbReference type="Gene3D" id="1.10.10.10">
    <property type="entry name" value="Winged helix-like DNA-binding domain superfamily/Winged helix DNA-binding domain"/>
    <property type="match status" value="1"/>
</dbReference>
<dbReference type="InterPro" id="IPR036388">
    <property type="entry name" value="WH-like_DNA-bd_sf"/>
</dbReference>
<dbReference type="AlphaFoldDB" id="A0A511DL74"/>
<name>A0A511DL74_9PSEU</name>
<dbReference type="InterPro" id="IPR038461">
    <property type="entry name" value="Schlafen_AlbA_2_dom_sf"/>
</dbReference>
<evidence type="ECO:0000313" key="2">
    <source>
        <dbReference type="EMBL" id="GEL25559.1"/>
    </source>
</evidence>
<dbReference type="Gene3D" id="3.30.950.30">
    <property type="entry name" value="Schlafen, AAA domain"/>
    <property type="match status" value="1"/>
</dbReference>
<reference evidence="2 3" key="1">
    <citation type="submission" date="2019-07" db="EMBL/GenBank/DDBJ databases">
        <title>Whole genome shotgun sequence of Pseudonocardia sulfidoxydans NBRC 16205.</title>
        <authorList>
            <person name="Hosoyama A."/>
            <person name="Uohara A."/>
            <person name="Ohji S."/>
            <person name="Ichikawa N."/>
        </authorList>
    </citation>
    <scope>NUCLEOTIDE SEQUENCE [LARGE SCALE GENOMIC DNA]</scope>
    <source>
        <strain evidence="2 3">NBRC 16205</strain>
    </source>
</reference>
<dbReference type="Pfam" id="PF13749">
    <property type="entry name" value="HATPase_c_4"/>
    <property type="match status" value="1"/>
</dbReference>
<dbReference type="PANTHER" id="PTHR30595">
    <property type="entry name" value="GLPR-RELATED TRANSCRIPTIONAL REPRESSOR"/>
    <property type="match status" value="1"/>
</dbReference>
<dbReference type="Gene3D" id="3.30.565.60">
    <property type="match status" value="1"/>
</dbReference>
<protein>
    <submittedName>
        <fullName evidence="2">Transcriptional regulator</fullName>
    </submittedName>
</protein>
<dbReference type="EMBL" id="BJVJ01000057">
    <property type="protein sequence ID" value="GEL25559.1"/>
    <property type="molecule type" value="Genomic_DNA"/>
</dbReference>
<accession>A0A511DL74</accession>
<dbReference type="PANTHER" id="PTHR30595:SF6">
    <property type="entry name" value="SCHLAFEN ALBA-2 DOMAIN-CONTAINING PROTEIN"/>
    <property type="match status" value="1"/>
</dbReference>
<dbReference type="InterPro" id="IPR007421">
    <property type="entry name" value="Schlafen_AlbA_2_dom"/>
</dbReference>
<sequence length="566" mass="60787">MDPDDLAGLLHTLRRFGSEPSNVEVKSGAGGFPSSLRETLVAFANTDGGVIVVGVDEAAGFAVVDLPEVGQYRDQLVAMSSTAVTPPLRIETEFVQVEGARVLLAVVPALPADQRPAYVTSKGVSTGAYIRTGDGDRRMSEAEIGLTYASRTQPVYDRERVEGAVLDDLDRASVARTLERVRVGSAYLRDVDDATALHRLGALSGPESSASPTLAGILTFGRFPQQFFPQLMASVVVHPHDADSVDTRFVDNVTLRGSIPEIVAECLATLRRNLSARALNVAGGRTDRLDFPLAAIREAVVNALMHRDYSPITRGTQVQIELLPDRLVIRSPGGLYGPISEEDLGEIDVSSSRNAALAQLLSDTHLPRSEQLVAENRASGIPLMIAQARTHGLRPPTFESRVTHFTVAMGRSELLGPDVRAWLASLHTPLPTSAHEIAVAMMRGGGFVTNATLREWGVERHVAGAVLRNLTEAGVAIRQGGRRYARYVLDPDIRQQDTPRASPETDMASMLQARRIATAAELATATGLSRSAVLKNLNALISAGAVQALGAARSPKRTYEWIGRPQ</sequence>
<dbReference type="InterPro" id="IPR038475">
    <property type="entry name" value="RecG_C_sf"/>
</dbReference>
<dbReference type="InterPro" id="IPR036390">
    <property type="entry name" value="WH_DNA-bd_sf"/>
</dbReference>
<dbReference type="SUPFAM" id="SSF46785">
    <property type="entry name" value="Winged helix' DNA-binding domain"/>
    <property type="match status" value="1"/>
</dbReference>
<dbReference type="Pfam" id="PF04326">
    <property type="entry name" value="SLFN_AlbA_2"/>
    <property type="match status" value="1"/>
</dbReference>
<dbReference type="OrthoDB" id="9805115at2"/>
<feature type="domain" description="Schlafen AlbA-2" evidence="1">
    <location>
        <begin position="19"/>
        <end position="140"/>
    </location>
</feature>
<dbReference type="Proteomes" id="UP000321685">
    <property type="component" value="Unassembled WGS sequence"/>
</dbReference>
<dbReference type="RefSeq" id="WP_147111986.1">
    <property type="nucleotide sequence ID" value="NZ_BJVJ01000057.1"/>
</dbReference>
<gene>
    <name evidence="2" type="ORF">PSU4_45130</name>
</gene>
<comment type="caution">
    <text evidence="2">The sequence shown here is derived from an EMBL/GenBank/DDBJ whole genome shotgun (WGS) entry which is preliminary data.</text>
</comment>
<proteinExistence type="predicted"/>
<evidence type="ECO:0000259" key="1">
    <source>
        <dbReference type="Pfam" id="PF04326"/>
    </source>
</evidence>
<evidence type="ECO:0000313" key="3">
    <source>
        <dbReference type="Proteomes" id="UP000321685"/>
    </source>
</evidence>
<organism evidence="2 3">
    <name type="scientific">Pseudonocardia sulfidoxydans NBRC 16205</name>
    <dbReference type="NCBI Taxonomy" id="1223511"/>
    <lineage>
        <taxon>Bacteria</taxon>
        <taxon>Bacillati</taxon>
        <taxon>Actinomycetota</taxon>
        <taxon>Actinomycetes</taxon>
        <taxon>Pseudonocardiales</taxon>
        <taxon>Pseudonocardiaceae</taxon>
        <taxon>Pseudonocardia</taxon>
    </lineage>
</organism>